<feature type="region of interest" description="Disordered" evidence="3">
    <location>
        <begin position="1074"/>
        <end position="1102"/>
    </location>
</feature>
<dbReference type="SUPFAM" id="SSF54631">
    <property type="entry name" value="CBS-domain pair"/>
    <property type="match status" value="2"/>
</dbReference>
<reference evidence="5" key="1">
    <citation type="submission" date="2021-02" db="EMBL/GenBank/DDBJ databases">
        <authorList>
            <person name="Dougan E. K."/>
            <person name="Rhodes N."/>
            <person name="Thang M."/>
            <person name="Chan C."/>
        </authorList>
    </citation>
    <scope>NUCLEOTIDE SEQUENCE</scope>
</reference>
<keyword evidence="6" id="KW-1185">Reference proteome</keyword>
<evidence type="ECO:0000313" key="6">
    <source>
        <dbReference type="Proteomes" id="UP000654075"/>
    </source>
</evidence>
<dbReference type="EMBL" id="CAJNNV010031698">
    <property type="protein sequence ID" value="CAE8637419.1"/>
    <property type="molecule type" value="Genomic_DNA"/>
</dbReference>
<organism evidence="5 6">
    <name type="scientific">Polarella glacialis</name>
    <name type="common">Dinoflagellate</name>
    <dbReference type="NCBI Taxonomy" id="89957"/>
    <lineage>
        <taxon>Eukaryota</taxon>
        <taxon>Sar</taxon>
        <taxon>Alveolata</taxon>
        <taxon>Dinophyceae</taxon>
        <taxon>Suessiales</taxon>
        <taxon>Suessiaceae</taxon>
        <taxon>Polarella</taxon>
    </lineage>
</organism>
<evidence type="ECO:0000313" key="5">
    <source>
        <dbReference type="EMBL" id="CAE8637419.1"/>
    </source>
</evidence>
<proteinExistence type="predicted"/>
<dbReference type="Gene3D" id="1.10.150.130">
    <property type="match status" value="1"/>
</dbReference>
<gene>
    <name evidence="5" type="ORF">PGLA1383_LOCUS52784</name>
</gene>
<name>A0A813HIZ2_POLGL</name>
<dbReference type="AlphaFoldDB" id="A0A813HIZ2"/>
<evidence type="ECO:0000256" key="2">
    <source>
        <dbReference type="PROSITE-ProRule" id="PRU00703"/>
    </source>
</evidence>
<evidence type="ECO:0000256" key="3">
    <source>
        <dbReference type="SAM" id="MobiDB-lite"/>
    </source>
</evidence>
<dbReference type="Proteomes" id="UP000654075">
    <property type="component" value="Unassembled WGS sequence"/>
</dbReference>
<comment type="caution">
    <text evidence="5">The sequence shown here is derived from an EMBL/GenBank/DDBJ whole genome shotgun (WGS) entry which is preliminary data.</text>
</comment>
<accession>A0A813HIZ2</accession>
<sequence>MEPAFQPGMDKGCRTSVSSKAAVSDETPGTTPGATPPPTPGAATPGPKETMFRRGAEPPGQLTVGDCVGRCEATAACHAESELADVAKLLLSTGQAAAVILSSKGKAMGLLTEGDILQAYFQGVPWDCQVGEWVLGLPDGAPALGAVTLPPEELLEDAVLRLLPLMPWALGPSTQETSRREEKKKAGAVRGGHLLVQDVAGGCYHGIFAPLDLARAVASCGPQELAQVLGADACLSSVSKVMEPRSGVPMCSPGCTVQQLLEELLASREHAALVVDVHGLLSARDALWAFHERVVVQPGGLEVVGMLSPLDLLRCRAAGEGDPVAKQTRDFLRATLLEAGPSTCGGARCAARDGHLLAQLFDVCDILVSSRRTAAVVVDAQSVTLGVLTEHDVLQACVGQTAGDTTVRQWLRGGQARLPGFLVPALTIRAEASLAEAAARRLRPPRGEMPWYPALLPADWSLTPMQVKDAEAMWAALENVGLVGEMLATQRGHEDIRGTLRQLLGATHVLQEWFHEAMIEHGVMLAQAHVARDQRLLQGGRTPSALSLNEIIYVCNRVKRPLEVRAASTSSAVPLRGLKVVGHKRGKLDSVEDESQARLTKENKELKKWTEQLIQVLTDMEAPALLHIDLCMNPARALEEISGKARASTIKRYVRTWQGFTRWLFAAKGRSLPMESADIVDYIHHRSDEPCGPSIPFSIVGAISWIEKIAQVTQDRRWANDQAVENASAKDYVMNVDKQPYLRGIAWLKLVKMWGCLRYDCQLHMAPHEIRFFEGRLTVILRRTKTSGANRRVRELPVHVSQHAYLFTPEWLKTGFDLWKEIADFKRDYFLPRSSADGRTAIAQLATYADAAEASAELLRDLDGIPGWMSEFYTEHSERNLLPSVLTILGEEKANRDMLGRWRPEGSDIYARTYNAAVANMQKKFAAAATSRSRYDDLSECDIGFEAATWLCARKGRNIDDAHVIVEEIAVIMRSPPWRLRPDSGNPRSPLRVPPPPEDSDEEEDREVPGWSKENPPARPQGYLIVKEGRRGRARLHSATKCWMARSRMMNDSEWYESMPAEDQYSEVCKLCWPGGREGDEAEAESVLSSSGDESSQSQGDF</sequence>
<dbReference type="PROSITE" id="PS51371">
    <property type="entry name" value="CBS"/>
    <property type="match status" value="1"/>
</dbReference>
<dbReference type="GO" id="GO:0003677">
    <property type="term" value="F:DNA binding"/>
    <property type="evidence" value="ECO:0007669"/>
    <property type="project" value="UniProtKB-KW"/>
</dbReference>
<feature type="compositionally biased region" description="Low complexity" evidence="3">
    <location>
        <begin position="1085"/>
        <end position="1102"/>
    </location>
</feature>
<keyword evidence="2" id="KW-0129">CBS domain</keyword>
<dbReference type="OrthoDB" id="435795at2759"/>
<protein>
    <recommendedName>
        <fullName evidence="4">CBS domain-containing protein</fullName>
    </recommendedName>
</protein>
<keyword evidence="1" id="KW-0238">DNA-binding</keyword>
<dbReference type="InterPro" id="IPR046342">
    <property type="entry name" value="CBS_dom_sf"/>
</dbReference>
<evidence type="ECO:0000259" key="4">
    <source>
        <dbReference type="PROSITE" id="PS51371"/>
    </source>
</evidence>
<feature type="domain" description="CBS" evidence="4">
    <location>
        <begin position="242"/>
        <end position="324"/>
    </location>
</feature>
<dbReference type="SUPFAM" id="SSF47823">
    <property type="entry name" value="lambda integrase-like, N-terminal domain"/>
    <property type="match status" value="1"/>
</dbReference>
<feature type="region of interest" description="Disordered" evidence="3">
    <location>
        <begin position="977"/>
        <end position="1023"/>
    </location>
</feature>
<dbReference type="InterPro" id="IPR000644">
    <property type="entry name" value="CBS_dom"/>
</dbReference>
<dbReference type="InterPro" id="IPR010998">
    <property type="entry name" value="Integrase_recombinase_N"/>
</dbReference>
<feature type="region of interest" description="Disordered" evidence="3">
    <location>
        <begin position="1"/>
        <end position="59"/>
    </location>
</feature>
<evidence type="ECO:0000256" key="1">
    <source>
        <dbReference type="ARBA" id="ARBA00023125"/>
    </source>
</evidence>